<sequence>MYGLGWLHRFHRFRGPVFWTTNLGQDWCYDKRKGVDLSRTLLRYYKRDEAYRVVSWLPWIDRYWTGLTESRHGCKGLRGIMAWLVTVEPIGASGGLALFYNNEYDVKIEFSNKRIIDVKASYEGKVVFMSFVYGDPVVKLRDLVWERITRIGTTRTDPWFLIGDFNEITRNHEKQGGPLRQASTFIPFNLMISDCGFVDFPSRGNTLSFGGDGDEGG</sequence>
<evidence type="ECO:0000313" key="1">
    <source>
        <dbReference type="EMBL" id="CAA7014751.1"/>
    </source>
</evidence>
<dbReference type="EMBL" id="CACVBM020000832">
    <property type="protein sequence ID" value="CAA7023823.1"/>
    <property type="molecule type" value="Genomic_DNA"/>
</dbReference>
<evidence type="ECO:0000313" key="3">
    <source>
        <dbReference type="Proteomes" id="UP000467841"/>
    </source>
</evidence>
<reference evidence="1 3" key="1">
    <citation type="submission" date="2020-01" db="EMBL/GenBank/DDBJ databases">
        <authorList>
            <person name="Mishra B."/>
        </authorList>
    </citation>
    <scope>NUCLEOTIDE SEQUENCE [LARGE SCALE GENOMIC DNA]</scope>
</reference>
<organism evidence="1 3">
    <name type="scientific">Microthlaspi erraticum</name>
    <dbReference type="NCBI Taxonomy" id="1685480"/>
    <lineage>
        <taxon>Eukaryota</taxon>
        <taxon>Viridiplantae</taxon>
        <taxon>Streptophyta</taxon>
        <taxon>Embryophyta</taxon>
        <taxon>Tracheophyta</taxon>
        <taxon>Spermatophyta</taxon>
        <taxon>Magnoliopsida</taxon>
        <taxon>eudicotyledons</taxon>
        <taxon>Gunneridae</taxon>
        <taxon>Pentapetalae</taxon>
        <taxon>rosids</taxon>
        <taxon>malvids</taxon>
        <taxon>Brassicales</taxon>
        <taxon>Brassicaceae</taxon>
        <taxon>Coluteocarpeae</taxon>
        <taxon>Microthlaspi</taxon>
    </lineage>
</organism>
<protein>
    <recommendedName>
        <fullName evidence="4">Endonuclease/exonuclease/phosphatase domain-containing protein</fullName>
    </recommendedName>
</protein>
<gene>
    <name evidence="2" type="ORF">MERR_LOCUS11058</name>
    <name evidence="1" type="ORF">MERR_LOCUS1986</name>
</gene>
<dbReference type="SUPFAM" id="SSF56219">
    <property type="entry name" value="DNase I-like"/>
    <property type="match status" value="1"/>
</dbReference>
<name>A0A6D2HMF0_9BRAS</name>
<dbReference type="EMBL" id="CACVBM020000114">
    <property type="protein sequence ID" value="CAA7014751.1"/>
    <property type="molecule type" value="Genomic_DNA"/>
</dbReference>
<keyword evidence="3" id="KW-1185">Reference proteome</keyword>
<evidence type="ECO:0008006" key="4">
    <source>
        <dbReference type="Google" id="ProtNLM"/>
    </source>
</evidence>
<dbReference type="OrthoDB" id="1107390at2759"/>
<evidence type="ECO:0000313" key="2">
    <source>
        <dbReference type="EMBL" id="CAA7023823.1"/>
    </source>
</evidence>
<dbReference type="Proteomes" id="UP000467841">
    <property type="component" value="Unassembled WGS sequence"/>
</dbReference>
<accession>A0A6D2HMF0</accession>
<dbReference type="InterPro" id="IPR036691">
    <property type="entry name" value="Endo/exonu/phosph_ase_sf"/>
</dbReference>
<proteinExistence type="predicted"/>
<dbReference type="Gene3D" id="3.60.10.10">
    <property type="entry name" value="Endonuclease/exonuclease/phosphatase"/>
    <property type="match status" value="1"/>
</dbReference>
<dbReference type="AlphaFoldDB" id="A0A6D2HMF0"/>